<dbReference type="EMBL" id="PEXX01000030">
    <property type="protein sequence ID" value="PIU10738.1"/>
    <property type="molecule type" value="Genomic_DNA"/>
</dbReference>
<proteinExistence type="predicted"/>
<organism evidence="1 2">
    <name type="scientific">Candidatus Kuenenbacteria bacterium CG08_land_8_20_14_0_20_37_23</name>
    <dbReference type="NCBI Taxonomy" id="1974617"/>
    <lineage>
        <taxon>Bacteria</taxon>
        <taxon>Candidatus Kueneniibacteriota</taxon>
    </lineage>
</organism>
<evidence type="ECO:0000313" key="1">
    <source>
        <dbReference type="EMBL" id="PIU10738.1"/>
    </source>
</evidence>
<protein>
    <submittedName>
        <fullName evidence="1">Uncharacterized protein</fullName>
    </submittedName>
</protein>
<name>A0A2M6XSX6_9BACT</name>
<gene>
    <name evidence="1" type="ORF">COT27_01515</name>
</gene>
<evidence type="ECO:0000313" key="2">
    <source>
        <dbReference type="Proteomes" id="UP000230586"/>
    </source>
</evidence>
<dbReference type="Proteomes" id="UP000230586">
    <property type="component" value="Unassembled WGS sequence"/>
</dbReference>
<reference evidence="2" key="1">
    <citation type="submission" date="2017-09" db="EMBL/GenBank/DDBJ databases">
        <title>Depth-based differentiation of microbial function through sediment-hosted aquifers and enrichment of novel symbionts in the deep terrestrial subsurface.</title>
        <authorList>
            <person name="Probst A.J."/>
            <person name="Ladd B."/>
            <person name="Jarett J.K."/>
            <person name="Geller-Mcgrath D.E."/>
            <person name="Sieber C.M.K."/>
            <person name="Emerson J.B."/>
            <person name="Anantharaman K."/>
            <person name="Thomas B.C."/>
            <person name="Malmstrom R."/>
            <person name="Stieglmeier M."/>
            <person name="Klingl A."/>
            <person name="Woyke T."/>
            <person name="Ryan C.M."/>
            <person name="Banfield J.F."/>
        </authorList>
    </citation>
    <scope>NUCLEOTIDE SEQUENCE [LARGE SCALE GENOMIC DNA]</scope>
</reference>
<sequence>MDNPTQKTIEEYIDEKKISQDKKEKVILAITDLIYRRNQKVIQLEKDSDDIKRQQYLRSIKEYDDIIGSKIVQIIDGHQIDHAYEF</sequence>
<dbReference type="AlphaFoldDB" id="A0A2M6XSX6"/>
<accession>A0A2M6XSX6</accession>
<comment type="caution">
    <text evidence="1">The sequence shown here is derived from an EMBL/GenBank/DDBJ whole genome shotgun (WGS) entry which is preliminary data.</text>
</comment>